<evidence type="ECO:0000313" key="3">
    <source>
        <dbReference type="Proteomes" id="UP000287033"/>
    </source>
</evidence>
<dbReference type="AntiFam" id="ANF00169">
    <property type="entry name" value="Shadow ORF (opposite dgdR)"/>
</dbReference>
<keyword evidence="3" id="KW-1185">Reference proteome</keyword>
<feature type="compositionally biased region" description="Basic and acidic residues" evidence="1">
    <location>
        <begin position="15"/>
        <end position="24"/>
    </location>
</feature>
<gene>
    <name evidence="2" type="ORF">chiPu_0032129</name>
</gene>
<protein>
    <submittedName>
        <fullName evidence="2">Uncharacterized protein</fullName>
    </submittedName>
</protein>
<feature type="non-terminal residue" evidence="2">
    <location>
        <position position="1"/>
    </location>
</feature>
<comment type="caution">
    <text evidence="2">The sequence shown here is derived from an EMBL/GenBank/DDBJ whole genome shotgun (WGS) entry which is preliminary data.</text>
</comment>
<feature type="compositionally biased region" description="Basic residues" evidence="1">
    <location>
        <begin position="165"/>
        <end position="180"/>
    </location>
</feature>
<feature type="non-terminal residue" evidence="2">
    <location>
        <position position="201"/>
    </location>
</feature>
<feature type="region of interest" description="Disordered" evidence="1">
    <location>
        <begin position="155"/>
        <end position="201"/>
    </location>
</feature>
<evidence type="ECO:0000256" key="1">
    <source>
        <dbReference type="SAM" id="MobiDB-lite"/>
    </source>
</evidence>
<dbReference type="EMBL" id="BEZZ01228126">
    <property type="protein sequence ID" value="GCC47783.1"/>
    <property type="molecule type" value="Genomic_DNA"/>
</dbReference>
<feature type="compositionally biased region" description="Basic and acidic residues" evidence="1">
    <location>
        <begin position="40"/>
        <end position="54"/>
    </location>
</feature>
<organism evidence="2 3">
    <name type="scientific">Chiloscyllium punctatum</name>
    <name type="common">Brownbanded bambooshark</name>
    <name type="synonym">Hemiscyllium punctatum</name>
    <dbReference type="NCBI Taxonomy" id="137246"/>
    <lineage>
        <taxon>Eukaryota</taxon>
        <taxon>Metazoa</taxon>
        <taxon>Chordata</taxon>
        <taxon>Craniata</taxon>
        <taxon>Vertebrata</taxon>
        <taxon>Chondrichthyes</taxon>
        <taxon>Elasmobranchii</taxon>
        <taxon>Galeomorphii</taxon>
        <taxon>Galeoidea</taxon>
        <taxon>Orectolobiformes</taxon>
        <taxon>Hemiscylliidae</taxon>
        <taxon>Chiloscyllium</taxon>
    </lineage>
</organism>
<sequence>HRDLERRQCSAQLLQDRRQQEDAGGRASAEPYTAGRSRGLLRDGVDRRTHRGVDLMRVREQGGAGGGRPGPSSDPLDQGRVQALFELAHLQAHRRLGQLQPLGCGGEAAAVDHDSEAFKIVEVKALHQSNSYASYNQSKLHLYSAVAHARAILTAQAGRQDGGRQQRRRDPRRSGRRHDRRAGYLRPSRPQRIGNLRGSAA</sequence>
<accession>A0A401TYS4</accession>
<reference evidence="2 3" key="1">
    <citation type="journal article" date="2018" name="Nat. Ecol. Evol.">
        <title>Shark genomes provide insights into elasmobranch evolution and the origin of vertebrates.</title>
        <authorList>
            <person name="Hara Y"/>
            <person name="Yamaguchi K"/>
            <person name="Onimaru K"/>
            <person name="Kadota M"/>
            <person name="Koyanagi M"/>
            <person name="Keeley SD"/>
            <person name="Tatsumi K"/>
            <person name="Tanaka K"/>
            <person name="Motone F"/>
            <person name="Kageyama Y"/>
            <person name="Nozu R"/>
            <person name="Adachi N"/>
            <person name="Nishimura O"/>
            <person name="Nakagawa R"/>
            <person name="Tanegashima C"/>
            <person name="Kiyatake I"/>
            <person name="Matsumoto R"/>
            <person name="Murakumo K"/>
            <person name="Nishida K"/>
            <person name="Terakita A"/>
            <person name="Kuratani S"/>
            <person name="Sato K"/>
            <person name="Hyodo S Kuraku.S."/>
        </authorList>
    </citation>
    <scope>NUCLEOTIDE SEQUENCE [LARGE SCALE GENOMIC DNA]</scope>
</reference>
<dbReference type="AlphaFoldDB" id="A0A401TYS4"/>
<name>A0A401TYS4_CHIPU</name>
<proteinExistence type="predicted"/>
<feature type="region of interest" description="Disordered" evidence="1">
    <location>
        <begin position="1"/>
        <end position="54"/>
    </location>
</feature>
<dbReference type="Proteomes" id="UP000287033">
    <property type="component" value="Unassembled WGS sequence"/>
</dbReference>
<evidence type="ECO:0000313" key="2">
    <source>
        <dbReference type="EMBL" id="GCC47783.1"/>
    </source>
</evidence>